<organism evidence="2 3">
    <name type="scientific">Botrytis elliptica</name>
    <dbReference type="NCBI Taxonomy" id="278938"/>
    <lineage>
        <taxon>Eukaryota</taxon>
        <taxon>Fungi</taxon>
        <taxon>Dikarya</taxon>
        <taxon>Ascomycota</taxon>
        <taxon>Pezizomycotina</taxon>
        <taxon>Leotiomycetes</taxon>
        <taxon>Helotiales</taxon>
        <taxon>Sclerotiniaceae</taxon>
        <taxon>Botrytis</taxon>
    </lineage>
</organism>
<reference evidence="2 3" key="1">
    <citation type="submission" date="2017-12" db="EMBL/GenBank/DDBJ databases">
        <title>Comparative genomics of Botrytis spp.</title>
        <authorList>
            <person name="Valero-Jimenez C.A."/>
            <person name="Tapia P."/>
            <person name="Veloso J."/>
            <person name="Silva-Moreno E."/>
            <person name="Staats M."/>
            <person name="Valdes J.H."/>
            <person name="Van Kan J.A.L."/>
        </authorList>
    </citation>
    <scope>NUCLEOTIDE SEQUENCE [LARGE SCALE GENOMIC DNA]</scope>
    <source>
        <strain evidence="2 3">Be9601</strain>
    </source>
</reference>
<feature type="region of interest" description="Disordered" evidence="1">
    <location>
        <begin position="1"/>
        <end position="36"/>
    </location>
</feature>
<dbReference type="AlphaFoldDB" id="A0A4Z1JSX8"/>
<comment type="caution">
    <text evidence="2">The sequence shown here is derived from an EMBL/GenBank/DDBJ whole genome shotgun (WGS) entry which is preliminary data.</text>
</comment>
<keyword evidence="3" id="KW-1185">Reference proteome</keyword>
<proteinExistence type="predicted"/>
<sequence>MNQGLNRPFEGPDKAIPDAHRKVDEPTNTRKDQKAENTGIRVEKYIIIPGNFGAYVHAPISPVLPPRFTMFEWHKERRRTPATIEKVLIEELQKMRIAKVLEAPKRSAFNSQSSILNGRLQQKFPAQKLHAISEMDRKSFDFRWAGCIWAADAEKL</sequence>
<accession>A0A4Z1JSX8</accession>
<dbReference type="EMBL" id="PQXM01000290">
    <property type="protein sequence ID" value="TGO74312.1"/>
    <property type="molecule type" value="Genomic_DNA"/>
</dbReference>
<evidence type="ECO:0000313" key="2">
    <source>
        <dbReference type="EMBL" id="TGO74312.1"/>
    </source>
</evidence>
<dbReference type="Proteomes" id="UP000297229">
    <property type="component" value="Unassembled WGS sequence"/>
</dbReference>
<feature type="compositionally biased region" description="Basic and acidic residues" evidence="1">
    <location>
        <begin position="10"/>
        <end position="35"/>
    </location>
</feature>
<evidence type="ECO:0000313" key="3">
    <source>
        <dbReference type="Proteomes" id="UP000297229"/>
    </source>
</evidence>
<protein>
    <submittedName>
        <fullName evidence="2">Uncharacterized protein</fullName>
    </submittedName>
</protein>
<name>A0A4Z1JSX8_9HELO</name>
<evidence type="ECO:0000256" key="1">
    <source>
        <dbReference type="SAM" id="MobiDB-lite"/>
    </source>
</evidence>
<gene>
    <name evidence="2" type="ORF">BELL_0292g00080</name>
</gene>